<dbReference type="AlphaFoldDB" id="A0A098Q2M3"/>
<dbReference type="Pfam" id="PF19112">
    <property type="entry name" value="VanA_C"/>
    <property type="match status" value="1"/>
</dbReference>
<evidence type="ECO:0000256" key="2">
    <source>
        <dbReference type="ARBA" id="ARBA00022723"/>
    </source>
</evidence>
<dbReference type="GO" id="GO:0051537">
    <property type="term" value="F:2 iron, 2 sulfur cluster binding"/>
    <property type="evidence" value="ECO:0007669"/>
    <property type="project" value="UniProtKB-KW"/>
</dbReference>
<accession>A0A098Q2M3</accession>
<keyword evidence="1" id="KW-0001">2Fe-2S</keyword>
<evidence type="ECO:0000256" key="4">
    <source>
        <dbReference type="ARBA" id="ARBA00023004"/>
    </source>
</evidence>
<evidence type="ECO:0000256" key="3">
    <source>
        <dbReference type="ARBA" id="ARBA00023002"/>
    </source>
</evidence>
<gene>
    <name evidence="6" type="ORF">GW15_0201270</name>
</gene>
<evidence type="ECO:0000313" key="6">
    <source>
        <dbReference type="EMBL" id="KGE53580.1"/>
    </source>
</evidence>
<dbReference type="HOGENOM" id="CLU_039484_1_2_6"/>
<dbReference type="eggNOG" id="COG4638">
    <property type="taxonomic scope" value="Bacteria"/>
</dbReference>
<dbReference type="GO" id="GO:0046872">
    <property type="term" value="F:metal ion binding"/>
    <property type="evidence" value="ECO:0007669"/>
    <property type="project" value="UniProtKB-KW"/>
</dbReference>
<protein>
    <submittedName>
        <fullName evidence="6">(2Fe-2S)-binding protein</fullName>
    </submittedName>
</protein>
<dbReference type="PROSITE" id="PS51296">
    <property type="entry name" value="RIESKE"/>
    <property type="match status" value="1"/>
</dbReference>
<dbReference type="InterPro" id="IPR044043">
    <property type="entry name" value="VanA_C_cat"/>
</dbReference>
<dbReference type="GO" id="GO:0016491">
    <property type="term" value="F:oxidoreductase activity"/>
    <property type="evidence" value="ECO:0007669"/>
    <property type="project" value="UniProtKB-KW"/>
</dbReference>
<dbReference type="SUPFAM" id="SSF50022">
    <property type="entry name" value="ISP domain"/>
    <property type="match status" value="1"/>
</dbReference>
<dbReference type="STRING" id="325777.GW15_0201270"/>
<dbReference type="GeneID" id="58005040"/>
<keyword evidence="5" id="KW-0411">Iron-sulfur</keyword>
<reference evidence="6 7" key="1">
    <citation type="submission" date="2014-09" db="EMBL/GenBank/DDBJ databases">
        <title>A draft genome sequence for Xanthomonas axonopodis pv. vasculorum NCPPB 900.</title>
        <authorList>
            <person name="Harrison J."/>
            <person name="Studholme D.J."/>
        </authorList>
    </citation>
    <scope>NUCLEOTIDE SEQUENCE [LARGE SCALE GENOMIC DNA]</scope>
    <source>
        <strain evidence="6 7">NCPPB 900</strain>
    </source>
</reference>
<dbReference type="InterPro" id="IPR036922">
    <property type="entry name" value="Rieske_2Fe-2S_sf"/>
</dbReference>
<dbReference type="InterPro" id="IPR017941">
    <property type="entry name" value="Rieske_2Fe-2S"/>
</dbReference>
<evidence type="ECO:0000313" key="7">
    <source>
        <dbReference type="Proteomes" id="UP000028012"/>
    </source>
</evidence>
<dbReference type="Proteomes" id="UP000028012">
    <property type="component" value="Unassembled WGS sequence"/>
</dbReference>
<keyword evidence="3" id="KW-0560">Oxidoreductase</keyword>
<dbReference type="Gene3D" id="3.90.380.10">
    <property type="entry name" value="Naphthalene 1,2-dioxygenase Alpha Subunit, Chain A, domain 1"/>
    <property type="match status" value="1"/>
</dbReference>
<evidence type="ECO:0000256" key="1">
    <source>
        <dbReference type="ARBA" id="ARBA00022714"/>
    </source>
</evidence>
<name>A0A098Q2M3_9XANT</name>
<dbReference type="Pfam" id="PF00355">
    <property type="entry name" value="Rieske"/>
    <property type="match status" value="1"/>
</dbReference>
<dbReference type="InterPro" id="IPR050584">
    <property type="entry name" value="Cholesterol_7-desaturase"/>
</dbReference>
<comment type="caution">
    <text evidence="6">The sequence shown here is derived from an EMBL/GenBank/DDBJ whole genome shotgun (WGS) entry which is preliminary data.</text>
</comment>
<dbReference type="EMBL" id="JPHD02000011">
    <property type="protein sequence ID" value="KGE53580.1"/>
    <property type="molecule type" value="Genomic_DNA"/>
</dbReference>
<sequence length="350" mass="38730">MDVAVPALPLHCTFEAADWQRLAQHWHAVALSSEVGESPFKATLLDEPLVLYRLGSELVAARDVCPHRGVPLSMGTADGGGVVCAYHGLRFGSGGRCNHIPASPNQNIPAKMRLHTYAVAERYGLIWVCLAKPAGVSEAEVQIPPMPGWDEDGFQQIVCPAFDIAGSAARQLEGFIDVAHFAFVHTATFAQPDKREVPAYTTTETPTGFNADYLSTVANYSMDMPLPEVDPGFQWLRHFEVHLPFTATLTIHFPVPGKRLVIMNAASPVSKHTTRLLVPIARNFDTHLPVEDVHAFNLRVFEEDRAMVEAQRPEYLPLDPLLEVHIPADRSSIAYRRGLRSQGYSDFFLR</sequence>
<dbReference type="Gene3D" id="2.102.10.10">
    <property type="entry name" value="Rieske [2Fe-2S] iron-sulphur domain"/>
    <property type="match status" value="1"/>
</dbReference>
<proteinExistence type="predicted"/>
<dbReference type="SUPFAM" id="SSF55961">
    <property type="entry name" value="Bet v1-like"/>
    <property type="match status" value="1"/>
</dbReference>
<dbReference type="RefSeq" id="WP_042821031.1">
    <property type="nucleotide sequence ID" value="NZ_CP053649.1"/>
</dbReference>
<evidence type="ECO:0000256" key="5">
    <source>
        <dbReference type="ARBA" id="ARBA00023014"/>
    </source>
</evidence>
<dbReference type="PANTHER" id="PTHR21266:SF57">
    <property type="entry name" value="3-CHLOROBENZOATE-3,4-DIOXYGENASE"/>
    <property type="match status" value="1"/>
</dbReference>
<keyword evidence="2" id="KW-0479">Metal-binding</keyword>
<keyword evidence="4" id="KW-0408">Iron</keyword>
<dbReference type="PANTHER" id="PTHR21266">
    <property type="entry name" value="IRON-SULFUR DOMAIN CONTAINING PROTEIN"/>
    <property type="match status" value="1"/>
</dbReference>
<organism evidence="6 7">
    <name type="scientific">Xanthomonas axonopodis pv. vasculorum</name>
    <dbReference type="NCBI Taxonomy" id="325777"/>
    <lineage>
        <taxon>Bacteria</taxon>
        <taxon>Pseudomonadati</taxon>
        <taxon>Pseudomonadota</taxon>
        <taxon>Gammaproteobacteria</taxon>
        <taxon>Lysobacterales</taxon>
        <taxon>Lysobacteraceae</taxon>
        <taxon>Xanthomonas</taxon>
    </lineage>
</organism>